<comment type="caution">
    <text evidence="1">The sequence shown here is derived from an EMBL/GenBank/DDBJ whole genome shotgun (WGS) entry which is preliminary data.</text>
</comment>
<name>A0AAJ4XSC0_9BASI</name>
<accession>A0AAJ4XSC0</accession>
<proteinExistence type="predicted"/>
<reference evidence="1" key="1">
    <citation type="submission" date="2023-10" db="EMBL/GenBank/DDBJ databases">
        <authorList>
            <person name="Guldener U."/>
        </authorList>
    </citation>
    <scope>NUCLEOTIDE SEQUENCE</scope>
    <source>
        <strain evidence="1">Mp4</strain>
    </source>
</reference>
<gene>
    <name evidence="1" type="ORF">MEPE_05700</name>
</gene>
<protein>
    <submittedName>
        <fullName evidence="1">Uncharacterized protein</fullName>
    </submittedName>
</protein>
<dbReference type="Proteomes" id="UP001294444">
    <property type="component" value="Unassembled WGS sequence"/>
</dbReference>
<evidence type="ECO:0000313" key="2">
    <source>
        <dbReference type="Proteomes" id="UP001294444"/>
    </source>
</evidence>
<dbReference type="AlphaFoldDB" id="A0AAJ4XSC0"/>
<sequence length="45" mass="5172">MFVRKYNVDWNTVARNVGREAVECEAASGFYKLQASFQRFKVAIA</sequence>
<dbReference type="EMBL" id="OAPG01000017">
    <property type="protein sequence ID" value="SNX86991.1"/>
    <property type="molecule type" value="Genomic_DNA"/>
</dbReference>
<organism evidence="1 2">
    <name type="scientific">Melanopsichium pennsylvanicum</name>
    <dbReference type="NCBI Taxonomy" id="63383"/>
    <lineage>
        <taxon>Eukaryota</taxon>
        <taxon>Fungi</taxon>
        <taxon>Dikarya</taxon>
        <taxon>Basidiomycota</taxon>
        <taxon>Ustilaginomycotina</taxon>
        <taxon>Ustilaginomycetes</taxon>
        <taxon>Ustilaginales</taxon>
        <taxon>Ustilaginaceae</taxon>
        <taxon>Melanopsichium</taxon>
    </lineage>
</organism>
<evidence type="ECO:0000313" key="1">
    <source>
        <dbReference type="EMBL" id="SNX86991.1"/>
    </source>
</evidence>
<keyword evidence="2" id="KW-1185">Reference proteome</keyword>